<comment type="caution">
    <text evidence="2">The sequence shown here is derived from an EMBL/GenBank/DDBJ whole genome shotgun (WGS) entry which is preliminary data.</text>
</comment>
<reference evidence="2" key="1">
    <citation type="journal article" date="2021" name="New Phytol.">
        <title>Evolutionary innovations through gain and loss of genes in the ectomycorrhizal Boletales.</title>
        <authorList>
            <person name="Wu G."/>
            <person name="Miyauchi S."/>
            <person name="Morin E."/>
            <person name="Kuo A."/>
            <person name="Drula E."/>
            <person name="Varga T."/>
            <person name="Kohler A."/>
            <person name="Feng B."/>
            <person name="Cao Y."/>
            <person name="Lipzen A."/>
            <person name="Daum C."/>
            <person name="Hundley H."/>
            <person name="Pangilinan J."/>
            <person name="Johnson J."/>
            <person name="Barry K."/>
            <person name="LaButti K."/>
            <person name="Ng V."/>
            <person name="Ahrendt S."/>
            <person name="Min B."/>
            <person name="Choi I.G."/>
            <person name="Park H."/>
            <person name="Plett J.M."/>
            <person name="Magnuson J."/>
            <person name="Spatafora J.W."/>
            <person name="Nagy L.G."/>
            <person name="Henrissat B."/>
            <person name="Grigoriev I.V."/>
            <person name="Yang Z.L."/>
            <person name="Xu J."/>
            <person name="Martin F.M."/>
        </authorList>
    </citation>
    <scope>NUCLEOTIDE SEQUENCE</scope>
    <source>
        <strain evidence="2">KKN 215</strain>
    </source>
</reference>
<organism evidence="2 3">
    <name type="scientific">Cristinia sonorae</name>
    <dbReference type="NCBI Taxonomy" id="1940300"/>
    <lineage>
        <taxon>Eukaryota</taxon>
        <taxon>Fungi</taxon>
        <taxon>Dikarya</taxon>
        <taxon>Basidiomycota</taxon>
        <taxon>Agaricomycotina</taxon>
        <taxon>Agaricomycetes</taxon>
        <taxon>Agaricomycetidae</taxon>
        <taxon>Agaricales</taxon>
        <taxon>Pleurotineae</taxon>
        <taxon>Stephanosporaceae</taxon>
        <taxon>Cristinia</taxon>
    </lineage>
</organism>
<feature type="region of interest" description="Disordered" evidence="1">
    <location>
        <begin position="351"/>
        <end position="370"/>
    </location>
</feature>
<protein>
    <recommendedName>
        <fullName evidence="4">KOW domain-containing protein</fullName>
    </recommendedName>
</protein>
<keyword evidence="3" id="KW-1185">Reference proteome</keyword>
<dbReference type="AlphaFoldDB" id="A0A8K0XU37"/>
<evidence type="ECO:0000256" key="1">
    <source>
        <dbReference type="SAM" id="MobiDB-lite"/>
    </source>
</evidence>
<gene>
    <name evidence="2" type="ORF">BXZ70DRAFT_1061574</name>
</gene>
<feature type="compositionally biased region" description="Polar residues" evidence="1">
    <location>
        <begin position="193"/>
        <end position="206"/>
    </location>
</feature>
<proteinExistence type="predicted"/>
<evidence type="ECO:0000313" key="3">
    <source>
        <dbReference type="Proteomes" id="UP000813824"/>
    </source>
</evidence>
<evidence type="ECO:0000313" key="2">
    <source>
        <dbReference type="EMBL" id="KAH8106179.1"/>
    </source>
</evidence>
<sequence length="370" mass="42288">MAAIARFQALRAATSSPWTKDLRHVSAVIPRSWAKSLNGVGPRVKSVKPKDRIKWWNIVPGDQIRLRGDPEGTIHEVRKINRLNNRVYVKVADSSEDTEKQTSRPDRQVAYSRCQLLVGDHKFPPLPGETDSRTLRVFATRLATSPPQWSPSLHRYVWDRYAVNTTPRLPGDQEGAVERIEIPWPVRQKRPSSDPSPYETSESAVTEVTYVPPPLPSQVDGPLLTEPIAHAYIKSLSSGSAEGVKQPVEVAVHKELVNPHSRAKKQARWQAYQLYKRSLLQQYVKKEYEHLGSRTRSEARAEATWKWKQKLVDERRAETKRRWRNRGQEASLADKRARKARKEERIQKKLQSLVLDSAPNQHIPSLQPSA</sequence>
<feature type="compositionally biased region" description="Polar residues" evidence="1">
    <location>
        <begin position="358"/>
        <end position="370"/>
    </location>
</feature>
<dbReference type="OrthoDB" id="359154at2759"/>
<accession>A0A8K0XU37</accession>
<name>A0A8K0XU37_9AGAR</name>
<dbReference type="EMBL" id="JAEVFJ010000003">
    <property type="protein sequence ID" value="KAH8106179.1"/>
    <property type="molecule type" value="Genomic_DNA"/>
</dbReference>
<evidence type="ECO:0008006" key="4">
    <source>
        <dbReference type="Google" id="ProtNLM"/>
    </source>
</evidence>
<feature type="region of interest" description="Disordered" evidence="1">
    <location>
        <begin position="316"/>
        <end position="344"/>
    </location>
</feature>
<feature type="region of interest" description="Disordered" evidence="1">
    <location>
        <begin position="187"/>
        <end position="212"/>
    </location>
</feature>
<dbReference type="Proteomes" id="UP000813824">
    <property type="component" value="Unassembled WGS sequence"/>
</dbReference>